<dbReference type="EMBL" id="JARMQG010000127">
    <property type="protein sequence ID" value="MED3562953.1"/>
    <property type="molecule type" value="Genomic_DNA"/>
</dbReference>
<evidence type="ECO:0000313" key="2">
    <source>
        <dbReference type="EMBL" id="MED3562953.1"/>
    </source>
</evidence>
<proteinExistence type="predicted"/>
<reference evidence="2 3" key="1">
    <citation type="submission" date="2023-03" db="EMBL/GenBank/DDBJ databases">
        <title>Bacillus Genome Sequencing.</title>
        <authorList>
            <person name="Dunlap C."/>
        </authorList>
    </citation>
    <scope>NUCLEOTIDE SEQUENCE [LARGE SCALE GENOMIC DNA]</scope>
    <source>
        <strain evidence="2 3">B-14544</strain>
    </source>
</reference>
<sequence length="78" mass="8973">MKLFFVIILLAAFSFSLIIGIDILMGLENNGVIKKALNPFRVMEPAEYIILIFFIFFFLINVLRDYLNKNKGNNPTSN</sequence>
<evidence type="ECO:0000256" key="1">
    <source>
        <dbReference type="SAM" id="Phobius"/>
    </source>
</evidence>
<organism evidence="2 3">
    <name type="scientific">Bacillus xiapuensis</name>
    <dbReference type="NCBI Taxonomy" id="2014075"/>
    <lineage>
        <taxon>Bacteria</taxon>
        <taxon>Bacillati</taxon>
        <taxon>Bacillota</taxon>
        <taxon>Bacilli</taxon>
        <taxon>Bacillales</taxon>
        <taxon>Bacillaceae</taxon>
        <taxon>Bacillus</taxon>
    </lineage>
</organism>
<keyword evidence="1" id="KW-1133">Transmembrane helix</keyword>
<gene>
    <name evidence="2" type="ORF">P4447_10875</name>
</gene>
<dbReference type="InterPro" id="IPR058725">
    <property type="entry name" value="YczF"/>
</dbReference>
<dbReference type="RefSeq" id="WP_327967962.1">
    <property type="nucleotide sequence ID" value="NZ_JARMQG010000127.1"/>
</dbReference>
<keyword evidence="3" id="KW-1185">Reference proteome</keyword>
<dbReference type="Pfam" id="PF26310">
    <property type="entry name" value="YczF"/>
    <property type="match status" value="1"/>
</dbReference>
<name>A0ABU6NCM1_9BACI</name>
<dbReference type="Proteomes" id="UP001330749">
    <property type="component" value="Unassembled WGS sequence"/>
</dbReference>
<keyword evidence="1" id="KW-0812">Transmembrane</keyword>
<comment type="caution">
    <text evidence="2">The sequence shown here is derived from an EMBL/GenBank/DDBJ whole genome shotgun (WGS) entry which is preliminary data.</text>
</comment>
<keyword evidence="1" id="KW-0472">Membrane</keyword>
<accession>A0ABU6NCM1</accession>
<feature type="transmembrane region" description="Helical" evidence="1">
    <location>
        <begin position="48"/>
        <end position="67"/>
    </location>
</feature>
<protein>
    <submittedName>
        <fullName evidence="2">Uncharacterized protein</fullName>
    </submittedName>
</protein>
<evidence type="ECO:0000313" key="3">
    <source>
        <dbReference type="Proteomes" id="UP001330749"/>
    </source>
</evidence>